<accession>S8AXE2</accession>
<organism evidence="1 2">
    <name type="scientific">Penicillium oxalicum (strain 114-2 / CGMCC 5302)</name>
    <name type="common">Penicillium decumbens</name>
    <dbReference type="NCBI Taxonomy" id="933388"/>
    <lineage>
        <taxon>Eukaryota</taxon>
        <taxon>Fungi</taxon>
        <taxon>Dikarya</taxon>
        <taxon>Ascomycota</taxon>
        <taxon>Pezizomycotina</taxon>
        <taxon>Eurotiomycetes</taxon>
        <taxon>Eurotiomycetidae</taxon>
        <taxon>Eurotiales</taxon>
        <taxon>Aspergillaceae</taxon>
        <taxon>Penicillium</taxon>
    </lineage>
</organism>
<protein>
    <submittedName>
        <fullName evidence="1">Uncharacterized protein</fullName>
    </submittedName>
</protein>
<gene>
    <name evidence="1" type="ORF">PDE_05972</name>
</gene>
<reference evidence="1 2" key="1">
    <citation type="journal article" date="2013" name="PLoS ONE">
        <title>Genomic and secretomic analyses reveal unique features of the lignocellulolytic enzyme system of Penicillium decumbens.</title>
        <authorList>
            <person name="Liu G."/>
            <person name="Zhang L."/>
            <person name="Wei X."/>
            <person name="Zou G."/>
            <person name="Qin Y."/>
            <person name="Ma L."/>
            <person name="Li J."/>
            <person name="Zheng H."/>
            <person name="Wang S."/>
            <person name="Wang C."/>
            <person name="Xun L."/>
            <person name="Zhao G.-P."/>
            <person name="Zhou Z."/>
            <person name="Qu Y."/>
        </authorList>
    </citation>
    <scope>NUCLEOTIDE SEQUENCE [LARGE SCALE GENOMIC DNA]</scope>
    <source>
        <strain evidence="2">114-2 / CGMCC 5302</strain>
    </source>
</reference>
<dbReference type="Proteomes" id="UP000019376">
    <property type="component" value="Unassembled WGS sequence"/>
</dbReference>
<sequence length="110" mass="12666">MGILVANDSDENDEICRRRRKKTNRSFGIVDGEFIHQGDISSSSDPYEYGTRRRARKNPSHILNDLIDYRLLKIKKKLRSVIDRVKQMGSAIKNDIIAAFCSWLVSKDNP</sequence>
<dbReference type="AlphaFoldDB" id="S8AXE2"/>
<keyword evidence="2" id="KW-1185">Reference proteome</keyword>
<evidence type="ECO:0000313" key="2">
    <source>
        <dbReference type="Proteomes" id="UP000019376"/>
    </source>
</evidence>
<dbReference type="HOGENOM" id="CLU_2171908_0_0_1"/>
<evidence type="ECO:0000313" key="1">
    <source>
        <dbReference type="EMBL" id="EPS31018.1"/>
    </source>
</evidence>
<proteinExistence type="predicted"/>
<dbReference type="EMBL" id="KB644412">
    <property type="protein sequence ID" value="EPS31018.1"/>
    <property type="molecule type" value="Genomic_DNA"/>
</dbReference>
<name>S8AXE2_PENO1</name>